<evidence type="ECO:0000256" key="1">
    <source>
        <dbReference type="ARBA" id="ARBA00001966"/>
    </source>
</evidence>
<comment type="cofactor">
    <cofactor evidence="1 13">
        <name>[4Fe-4S] cluster</name>
        <dbReference type="ChEBI" id="CHEBI:49883"/>
    </cofactor>
</comment>
<keyword evidence="6 13" id="KW-0479">Metal-binding</keyword>
<dbReference type="InterPro" id="IPR050123">
    <property type="entry name" value="Prok_molybdopt-oxidoreductase"/>
</dbReference>
<sequence length="772" mass="83662">MDISLQINGQTISVRENATIMEAATQAGIYIPHFCYHPKLSIAANCRMCLVDVEKSPKPLPACATTALDGMVVCVDSHKAKEAQNSVMEFLLINHPLDCPICDQGGECQLQDLAVGYGMSKSRYTEEKRVVIEKNLGPLISTDMTRCIHCTRCVRFGREVGGVMEMGMTGRGEHAEIMPFVERTINSELSGNMIDVCPVGALTSKPFRFTARPWELTNKPSIAAHDSWGSRLLLQVKNGEVKRIKPAETENINQCWLSDRDRFSYLGLGGKRCDTPLERATDARRFEKVSWVAAKESFTQRLHATIKQYGADSIGFFASPHTTQEELFLLQKLARGIGCENIDNRLRQRDFSAADINGYGFEIKNIGRAGAVLFVGAEPARELPLLPVRFRKTSGKRRAMSIGAVDIGNQIPLAAQHLSLPSAIVEQLRKINSFLKITASRENSLFTDCPQPLRHIAEQLQNAKGAKHLLLGDAALSADNAGDIVQQAHLLAEGVNAQVGTLSSGANGTGAASAGFRPTNGLHTAAMLRDNLRAVVLYNCEAEDFAEQSLAREMLTNANFVAAFNTHTDGLSDYAHIQLPIAATAENEGTLFNGEGTAQLFDAAAKPPGQARPGWKILRLFGEALGISGFDFSTLEEVRQLLSRENKTSSVATDSTPITAAATGQKNAGFELVGGTSIYNTDILARRASALQKTAAGRAATHAYFHPDDMQTLGLIEGAAVRLTDAHCAWETVAHADQRLVRGVILAYPPTLRATRNIHAEAITTANTAAAN</sequence>
<feature type="domain" description="4Fe-4S Mo/W bis-MGD-type" evidence="15">
    <location>
        <begin position="216"/>
        <end position="272"/>
    </location>
</feature>
<dbReference type="Pfam" id="PF10588">
    <property type="entry name" value="NADH-G_4Fe-4S_3"/>
    <property type="match status" value="1"/>
</dbReference>
<gene>
    <name evidence="17" type="primary">nuoG</name>
    <name evidence="17" type="ORF">NQX30_06485</name>
</gene>
<dbReference type="Gene3D" id="3.40.228.10">
    <property type="entry name" value="Dimethylsulfoxide Reductase, domain 2"/>
    <property type="match status" value="1"/>
</dbReference>
<dbReference type="Pfam" id="PF22117">
    <property type="entry name" value="Fer4_Nqo3"/>
    <property type="match status" value="1"/>
</dbReference>
<dbReference type="Pfam" id="PF13510">
    <property type="entry name" value="Fer2_4"/>
    <property type="match status" value="1"/>
</dbReference>
<evidence type="ECO:0000256" key="2">
    <source>
        <dbReference type="ARBA" id="ARBA00005404"/>
    </source>
</evidence>
<dbReference type="InterPro" id="IPR054351">
    <property type="entry name" value="NADH_UbQ_OxRdtase_ferredoxin"/>
</dbReference>
<dbReference type="PANTHER" id="PTHR43105:SF13">
    <property type="entry name" value="NADH-UBIQUINONE OXIDOREDUCTASE 75 KDA SUBUNIT, MITOCHONDRIAL"/>
    <property type="match status" value="1"/>
</dbReference>
<name>A0ABT7QMT2_9GAMM</name>
<evidence type="ECO:0000256" key="6">
    <source>
        <dbReference type="ARBA" id="ARBA00022723"/>
    </source>
</evidence>
<evidence type="ECO:0000256" key="10">
    <source>
        <dbReference type="ARBA" id="ARBA00023027"/>
    </source>
</evidence>
<dbReference type="PROSITE" id="PS51839">
    <property type="entry name" value="4FE4S_HC3"/>
    <property type="match status" value="1"/>
</dbReference>
<dbReference type="CDD" id="cd00207">
    <property type="entry name" value="fer2"/>
    <property type="match status" value="1"/>
</dbReference>
<dbReference type="InterPro" id="IPR001041">
    <property type="entry name" value="2Fe-2S_ferredoxin-type"/>
</dbReference>
<comment type="catalytic activity">
    <reaction evidence="12 13">
        <text>a quinone + NADH + 5 H(+)(in) = a quinol + NAD(+) + 4 H(+)(out)</text>
        <dbReference type="Rhea" id="RHEA:57888"/>
        <dbReference type="ChEBI" id="CHEBI:15378"/>
        <dbReference type="ChEBI" id="CHEBI:24646"/>
        <dbReference type="ChEBI" id="CHEBI:57540"/>
        <dbReference type="ChEBI" id="CHEBI:57945"/>
        <dbReference type="ChEBI" id="CHEBI:132124"/>
    </reaction>
</comment>
<comment type="subunit">
    <text evidence="11">Composed of 13 different subunits. Subunits NuoCD, E, F, and G constitute the peripheral sector of the complex.</text>
</comment>
<dbReference type="InterPro" id="IPR006963">
    <property type="entry name" value="Mopterin_OxRdtase_4Fe-4S_dom"/>
</dbReference>
<comment type="function">
    <text evidence="13">NDH-1 shuttles electrons from NADH, via FMN and iron-sulfur (Fe-S) centers, to quinones in the respiratory chain. Couples the redox reaction to proton translocation (for every two electrons transferred, four hydrogen ions are translocated across the cytoplasmic membrane), and thus conserves the redox energy in a proton gradient.</text>
</comment>
<keyword evidence="3 13" id="KW-0004">4Fe-4S</keyword>
<dbReference type="InterPro" id="IPR006656">
    <property type="entry name" value="Mopterin_OxRdtase"/>
</dbReference>
<dbReference type="PROSITE" id="PS00641">
    <property type="entry name" value="COMPLEX1_75K_1"/>
    <property type="match status" value="1"/>
</dbReference>
<dbReference type="Proteomes" id="UP001168167">
    <property type="component" value="Unassembled WGS sequence"/>
</dbReference>
<evidence type="ECO:0000256" key="8">
    <source>
        <dbReference type="ARBA" id="ARBA00023004"/>
    </source>
</evidence>
<dbReference type="PROSITE" id="PS00643">
    <property type="entry name" value="COMPLEX1_75K_3"/>
    <property type="match status" value="1"/>
</dbReference>
<dbReference type="PROSITE" id="PS51085">
    <property type="entry name" value="2FE2S_FER_2"/>
    <property type="match status" value="1"/>
</dbReference>
<dbReference type="InterPro" id="IPR019574">
    <property type="entry name" value="NADH_UbQ_OxRdtase_Gsu_4Fe4S-bd"/>
</dbReference>
<dbReference type="InterPro" id="IPR009010">
    <property type="entry name" value="Asp_de-COase-like_dom_sf"/>
</dbReference>
<dbReference type="Gene3D" id="3.30.70.20">
    <property type="match status" value="1"/>
</dbReference>
<dbReference type="InterPro" id="IPR000283">
    <property type="entry name" value="NADH_UbQ_OxRdtase_75kDa_su_CS"/>
</dbReference>
<keyword evidence="5 13" id="KW-0874">Quinone</keyword>
<evidence type="ECO:0000256" key="13">
    <source>
        <dbReference type="RuleBase" id="RU003525"/>
    </source>
</evidence>
<evidence type="ECO:0000256" key="7">
    <source>
        <dbReference type="ARBA" id="ARBA00022967"/>
    </source>
</evidence>
<dbReference type="Pfam" id="PF00384">
    <property type="entry name" value="Molybdopterin"/>
    <property type="match status" value="1"/>
</dbReference>
<keyword evidence="10 13" id="KW-0520">NAD</keyword>
<evidence type="ECO:0000256" key="5">
    <source>
        <dbReference type="ARBA" id="ARBA00022719"/>
    </source>
</evidence>
<dbReference type="SMART" id="SM00929">
    <property type="entry name" value="NADH-G_4Fe-4S_3"/>
    <property type="match status" value="1"/>
</dbReference>
<keyword evidence="8 13" id="KW-0408">Iron</keyword>
<dbReference type="EC" id="7.1.1.-" evidence="13"/>
<dbReference type="PROSITE" id="PS00642">
    <property type="entry name" value="COMPLEX1_75K_2"/>
    <property type="match status" value="1"/>
</dbReference>
<evidence type="ECO:0000256" key="9">
    <source>
        <dbReference type="ARBA" id="ARBA00023014"/>
    </source>
</evidence>
<organism evidence="17 18">
    <name type="scientific">Candidatus Doriopsillibacter californiensis</name>
    <dbReference type="NCBI Taxonomy" id="2970740"/>
    <lineage>
        <taxon>Bacteria</taxon>
        <taxon>Pseudomonadati</taxon>
        <taxon>Pseudomonadota</taxon>
        <taxon>Gammaproteobacteria</taxon>
        <taxon>Candidatus Tethybacterales</taxon>
        <taxon>Candidatus Persebacteraceae</taxon>
        <taxon>Candidatus Doriopsillibacter</taxon>
    </lineage>
</organism>
<proteinExistence type="inferred from homology"/>
<dbReference type="SUPFAM" id="SSF50692">
    <property type="entry name" value="ADC-like"/>
    <property type="match status" value="1"/>
</dbReference>
<evidence type="ECO:0000256" key="11">
    <source>
        <dbReference type="ARBA" id="ARBA00026021"/>
    </source>
</evidence>
<comment type="cofactor">
    <cofactor evidence="13">
        <name>[2Fe-2S] cluster</name>
        <dbReference type="ChEBI" id="CHEBI:190135"/>
    </cofactor>
    <text evidence="13">Binds 1 [2Fe-2S] cluster per subunit.</text>
</comment>
<keyword evidence="9 13" id="KW-0411">Iron-sulfur</keyword>
<dbReference type="InterPro" id="IPR010228">
    <property type="entry name" value="NADH_UbQ_OxRdtase_Gsu"/>
</dbReference>
<dbReference type="Gene3D" id="3.10.20.740">
    <property type="match status" value="1"/>
</dbReference>
<evidence type="ECO:0000313" key="17">
    <source>
        <dbReference type="EMBL" id="MDM5148013.1"/>
    </source>
</evidence>
<evidence type="ECO:0000256" key="4">
    <source>
        <dbReference type="ARBA" id="ARBA00022714"/>
    </source>
</evidence>
<dbReference type="EMBL" id="JANQAO010000003">
    <property type="protein sequence ID" value="MDM5148013.1"/>
    <property type="molecule type" value="Genomic_DNA"/>
</dbReference>
<dbReference type="SUPFAM" id="SSF53706">
    <property type="entry name" value="Formate dehydrogenase/DMSO reductase, domains 1-3"/>
    <property type="match status" value="1"/>
</dbReference>
<dbReference type="NCBIfam" id="TIGR01973">
    <property type="entry name" value="NuoG"/>
    <property type="match status" value="1"/>
</dbReference>
<dbReference type="PANTHER" id="PTHR43105">
    <property type="entry name" value="RESPIRATORY NITRATE REDUCTASE"/>
    <property type="match status" value="1"/>
</dbReference>
<evidence type="ECO:0000259" key="16">
    <source>
        <dbReference type="PROSITE" id="PS51839"/>
    </source>
</evidence>
<keyword evidence="7 13" id="KW-1278">Translocase</keyword>
<evidence type="ECO:0000313" key="18">
    <source>
        <dbReference type="Proteomes" id="UP001168167"/>
    </source>
</evidence>
<protein>
    <recommendedName>
        <fullName evidence="13">NADH-quinone oxidoreductase</fullName>
        <ecNumber evidence="13">7.1.1.-</ecNumber>
    </recommendedName>
</protein>
<feature type="domain" description="2Fe-2S ferredoxin-type" evidence="14">
    <location>
        <begin position="1"/>
        <end position="79"/>
    </location>
</feature>
<dbReference type="SUPFAM" id="SSF54862">
    <property type="entry name" value="4Fe-4S ferredoxins"/>
    <property type="match status" value="1"/>
</dbReference>
<feature type="domain" description="4Fe-4S His(Cys)3-ligated-type" evidence="16">
    <location>
        <begin position="79"/>
        <end position="118"/>
    </location>
</feature>
<evidence type="ECO:0000259" key="15">
    <source>
        <dbReference type="PROSITE" id="PS51669"/>
    </source>
</evidence>
<comment type="similarity">
    <text evidence="2 13">Belongs to the complex I 75 kDa subunit family.</text>
</comment>
<dbReference type="Pfam" id="PF22151">
    <property type="entry name" value="Fer4_NDSU1"/>
    <property type="match status" value="1"/>
</dbReference>
<evidence type="ECO:0000256" key="3">
    <source>
        <dbReference type="ARBA" id="ARBA00022485"/>
    </source>
</evidence>
<keyword evidence="4 13" id="KW-0001">2Fe-2S</keyword>
<evidence type="ECO:0000256" key="12">
    <source>
        <dbReference type="ARBA" id="ARBA00047712"/>
    </source>
</evidence>
<keyword evidence="18" id="KW-1185">Reference proteome</keyword>
<reference evidence="17" key="1">
    <citation type="submission" date="2022-08" db="EMBL/GenBank/DDBJ databases">
        <authorList>
            <person name="Dzunkova M."/>
            <person name="La Clair J."/>
            <person name="Tyml T."/>
            <person name="Doud D."/>
            <person name="Schulz F."/>
            <person name="Piquer S."/>
            <person name="Porcel Sanchis D."/>
            <person name="Osborn A."/>
            <person name="Robinson D."/>
            <person name="Louie K.B."/>
            <person name="Bowen B.P."/>
            <person name="Bowers R."/>
            <person name="Lee J."/>
            <person name="Arnau Llombart V."/>
            <person name="Diaz Villanueva W."/>
            <person name="Gosliner T."/>
            <person name="Northen T."/>
            <person name="Cheng J.-F."/>
            <person name="Burkart M.D."/>
            <person name="Woyke T."/>
        </authorList>
    </citation>
    <scope>NUCLEOTIDE SEQUENCE</scope>
    <source>
        <strain evidence="17">Df01</strain>
    </source>
</reference>
<accession>A0ABT7QMT2</accession>
<dbReference type="SUPFAM" id="SSF54292">
    <property type="entry name" value="2Fe-2S ferredoxin-like"/>
    <property type="match status" value="1"/>
</dbReference>
<dbReference type="Gene3D" id="3.40.50.740">
    <property type="match status" value="2"/>
</dbReference>
<dbReference type="InterPro" id="IPR036010">
    <property type="entry name" value="2Fe-2S_ferredoxin-like_sf"/>
</dbReference>
<reference evidence="17" key="2">
    <citation type="journal article" date="2023" name="Microbiome">
        <title>Synthase-selected sorting approach identifies a beta-lactone synthase in a nudibranch symbiotic bacterium.</title>
        <authorList>
            <person name="Dzunkova M."/>
            <person name="La Clair J.J."/>
            <person name="Tyml T."/>
            <person name="Doud D."/>
            <person name="Schulz F."/>
            <person name="Piquer-Esteban S."/>
            <person name="Porcel Sanchis D."/>
            <person name="Osborn A."/>
            <person name="Robinson D."/>
            <person name="Louie K.B."/>
            <person name="Bowen B.P."/>
            <person name="Bowers R.M."/>
            <person name="Lee J."/>
            <person name="Arnau V."/>
            <person name="Diaz-Villanueva W."/>
            <person name="Stepanauskas R."/>
            <person name="Gosliner T."/>
            <person name="Date S.V."/>
            <person name="Northen T.R."/>
            <person name="Cheng J.F."/>
            <person name="Burkart M.D."/>
            <person name="Woyke T."/>
        </authorList>
    </citation>
    <scope>NUCLEOTIDE SEQUENCE</scope>
    <source>
        <strain evidence="17">Df01</strain>
    </source>
</reference>
<evidence type="ECO:0000259" key="14">
    <source>
        <dbReference type="PROSITE" id="PS51085"/>
    </source>
</evidence>
<comment type="caution">
    <text evidence="17">The sequence shown here is derived from an EMBL/GenBank/DDBJ whole genome shotgun (WGS) entry which is preliminary data.</text>
</comment>
<dbReference type="PROSITE" id="PS51669">
    <property type="entry name" value="4FE4S_MOW_BIS_MGD"/>
    <property type="match status" value="1"/>
</dbReference>